<dbReference type="Gene3D" id="3.40.50.1820">
    <property type="entry name" value="alpha/beta hydrolase"/>
    <property type="match status" value="1"/>
</dbReference>
<dbReference type="EC" id="3.1.1.n2" evidence="4"/>
<comment type="similarity">
    <text evidence="3">Belongs to the AB hydrolase superfamily. Isoprenylcysteine methylesterase family.</text>
</comment>
<evidence type="ECO:0000256" key="1">
    <source>
        <dbReference type="ARBA" id="ARBA00004653"/>
    </source>
</evidence>
<evidence type="ECO:0000259" key="7">
    <source>
        <dbReference type="Pfam" id="PF20434"/>
    </source>
</evidence>
<dbReference type="InterPro" id="IPR049492">
    <property type="entry name" value="BD-FAE-like_dom"/>
</dbReference>
<evidence type="ECO:0000256" key="3">
    <source>
        <dbReference type="ARBA" id="ARBA00038028"/>
    </source>
</evidence>
<feature type="transmembrane region" description="Helical" evidence="6">
    <location>
        <begin position="131"/>
        <end position="150"/>
    </location>
</feature>
<dbReference type="OrthoDB" id="6495301at2759"/>
<keyword evidence="6" id="KW-0472">Membrane</keyword>
<keyword evidence="9" id="KW-1185">Reference proteome</keyword>
<dbReference type="PANTHER" id="PTHR48081">
    <property type="entry name" value="AB HYDROLASE SUPERFAMILY PROTEIN C4A8.06C"/>
    <property type="match status" value="1"/>
</dbReference>
<comment type="catalytic activity">
    <reaction evidence="5">
        <text>[protein]-C-terminal S-[(2E,6E)-farnesyl]-L-cysteine methyl ester + H2O = [protein]-C-terminal S-[(2E,6E)-farnesyl]-L-cysteine + methanol + H(+)</text>
        <dbReference type="Rhea" id="RHEA:48520"/>
        <dbReference type="Rhea" id="RHEA-COMP:12125"/>
        <dbReference type="Rhea" id="RHEA-COMP:12126"/>
        <dbReference type="ChEBI" id="CHEBI:15377"/>
        <dbReference type="ChEBI" id="CHEBI:15378"/>
        <dbReference type="ChEBI" id="CHEBI:17790"/>
        <dbReference type="ChEBI" id="CHEBI:90510"/>
        <dbReference type="ChEBI" id="CHEBI:90511"/>
        <dbReference type="EC" id="3.1.1.n2"/>
    </reaction>
</comment>
<dbReference type="AlphaFoldDB" id="A0A8T0J8D6"/>
<evidence type="ECO:0000256" key="4">
    <source>
        <dbReference type="ARBA" id="ARBA00038928"/>
    </source>
</evidence>
<keyword evidence="6" id="KW-1133">Transmembrane helix</keyword>
<keyword evidence="2" id="KW-0378">Hydrolase</keyword>
<reference evidence="8" key="1">
    <citation type="submission" date="2020-06" db="EMBL/GenBank/DDBJ databases">
        <title>WGS assembly of Ceratodon purpureus strain R40.</title>
        <authorList>
            <person name="Carey S.B."/>
            <person name="Jenkins J."/>
            <person name="Shu S."/>
            <person name="Lovell J.T."/>
            <person name="Sreedasyam A."/>
            <person name="Maumus F."/>
            <person name="Tiley G.P."/>
            <person name="Fernandez-Pozo N."/>
            <person name="Barry K."/>
            <person name="Chen C."/>
            <person name="Wang M."/>
            <person name="Lipzen A."/>
            <person name="Daum C."/>
            <person name="Saski C.A."/>
            <person name="Payton A.C."/>
            <person name="Mcbreen J.C."/>
            <person name="Conrad R.E."/>
            <person name="Kollar L.M."/>
            <person name="Olsson S."/>
            <person name="Huttunen S."/>
            <person name="Landis J.B."/>
            <person name="Wickett N.J."/>
            <person name="Johnson M.G."/>
            <person name="Rensing S.A."/>
            <person name="Grimwood J."/>
            <person name="Schmutz J."/>
            <person name="Mcdaniel S.F."/>
        </authorList>
    </citation>
    <scope>NUCLEOTIDE SEQUENCE</scope>
    <source>
        <strain evidence="8">R40</strain>
    </source>
</reference>
<evidence type="ECO:0000256" key="5">
    <source>
        <dbReference type="ARBA" id="ARBA00049507"/>
    </source>
</evidence>
<evidence type="ECO:0000313" key="9">
    <source>
        <dbReference type="Proteomes" id="UP000822688"/>
    </source>
</evidence>
<proteinExistence type="inferred from homology"/>
<protein>
    <recommendedName>
        <fullName evidence="4">protein-S-isoprenylcysteine alpha-carbonyl methylesterase</fullName>
        <ecNumber evidence="4">3.1.1.n2</ecNumber>
    </recommendedName>
</protein>
<dbReference type="Pfam" id="PF20434">
    <property type="entry name" value="BD-FAE"/>
    <property type="match status" value="1"/>
</dbReference>
<dbReference type="InterPro" id="IPR050300">
    <property type="entry name" value="GDXG_lipolytic_enzyme"/>
</dbReference>
<dbReference type="GO" id="GO:0000139">
    <property type="term" value="C:Golgi membrane"/>
    <property type="evidence" value="ECO:0007669"/>
    <property type="project" value="UniProtKB-SubCell"/>
</dbReference>
<dbReference type="PANTHER" id="PTHR48081:SF33">
    <property type="entry name" value="KYNURENINE FORMAMIDASE"/>
    <property type="match status" value="1"/>
</dbReference>
<name>A0A8T0J8D6_CERPU</name>
<sequence length="468" mass="52151">MLASLDGEREKLPVVQQAGEMEVGNLSRHAGYTQLAHEGSGEIVVDVDVLRSRLAQALDGDPSESPGAGGEYGQRMLFSDPSLERQTSVRQMLTEEVQHVASETWLITRLSLTLLRFLGIGTRWIGKFIRLFLYAMFLLPGFVQIGYYYFFSKDIQRSLVYGDHPRNRFDLYLPTAGQKSGQAQIGPEVGQNGRPAVIFITGGAWVIGYKAWGTLLARQLVERNIIVTCIDYRNFPQGCVSDMVADVSRGIGHVFQNIESWGGDPNKIYLVGQSAGAHLGACALLMQAKKQTLEERAELTWKASQLKAYFALSGGYNLMSLMEHFNRRGLYKKMFLRIMEGEESLPLYSPECIARSPSFRDAVPLLPPITLFHGTADYSIPHEASVEFAEALQSVGATVNTVLYPDKTHTDLFLQDPMRGGKNDLLADILRVIHADDEEEQGEDAVAMMRPRLVPECLLQLARWVSPF</sequence>
<feature type="domain" description="BD-FAE-like" evidence="7">
    <location>
        <begin position="187"/>
        <end position="392"/>
    </location>
</feature>
<organism evidence="8 9">
    <name type="scientific">Ceratodon purpureus</name>
    <name type="common">Fire moss</name>
    <name type="synonym">Dicranum purpureum</name>
    <dbReference type="NCBI Taxonomy" id="3225"/>
    <lineage>
        <taxon>Eukaryota</taxon>
        <taxon>Viridiplantae</taxon>
        <taxon>Streptophyta</taxon>
        <taxon>Embryophyta</taxon>
        <taxon>Bryophyta</taxon>
        <taxon>Bryophytina</taxon>
        <taxon>Bryopsida</taxon>
        <taxon>Dicranidae</taxon>
        <taxon>Pseudoditrichales</taxon>
        <taxon>Ditrichaceae</taxon>
        <taxon>Ceratodon</taxon>
    </lineage>
</organism>
<dbReference type="InterPro" id="IPR029058">
    <property type="entry name" value="AB_hydrolase_fold"/>
</dbReference>
<accession>A0A8T0J8D6</accession>
<comment type="subcellular location">
    <subcellularLocation>
        <location evidence="1">Golgi apparatus membrane</location>
        <topology evidence="1">Multi-pass membrane protein</topology>
    </subcellularLocation>
</comment>
<evidence type="ECO:0000256" key="6">
    <source>
        <dbReference type="SAM" id="Phobius"/>
    </source>
</evidence>
<comment type="caution">
    <text evidence="8">The sequence shown here is derived from an EMBL/GenBank/DDBJ whole genome shotgun (WGS) entry which is preliminary data.</text>
</comment>
<gene>
    <name evidence="8" type="ORF">KC19_1G153200</name>
</gene>
<dbReference type="EMBL" id="CM026421">
    <property type="protein sequence ID" value="KAG0591143.1"/>
    <property type="molecule type" value="Genomic_DNA"/>
</dbReference>
<evidence type="ECO:0000313" key="8">
    <source>
        <dbReference type="EMBL" id="KAG0591143.1"/>
    </source>
</evidence>
<dbReference type="GO" id="GO:0016787">
    <property type="term" value="F:hydrolase activity"/>
    <property type="evidence" value="ECO:0007669"/>
    <property type="project" value="UniProtKB-KW"/>
</dbReference>
<dbReference type="SUPFAM" id="SSF53474">
    <property type="entry name" value="alpha/beta-Hydrolases"/>
    <property type="match status" value="1"/>
</dbReference>
<keyword evidence="6" id="KW-0812">Transmembrane</keyword>
<evidence type="ECO:0000256" key="2">
    <source>
        <dbReference type="ARBA" id="ARBA00022801"/>
    </source>
</evidence>
<dbReference type="Proteomes" id="UP000822688">
    <property type="component" value="Chromosome 1"/>
</dbReference>